<gene>
    <name evidence="2" type="ORF">ABA45_04000</name>
</gene>
<dbReference type="PANTHER" id="PTHR38038">
    <property type="entry name" value="PENICILLIN-BINDING PROTEIN ACTIVATOR LPOA"/>
    <property type="match status" value="1"/>
</dbReference>
<evidence type="ECO:0000256" key="1">
    <source>
        <dbReference type="ARBA" id="ARBA00023136"/>
    </source>
</evidence>
<dbReference type="CDD" id="cd06339">
    <property type="entry name" value="PBP1_YraM_LppC_lipoprotein-like"/>
    <property type="match status" value="1"/>
</dbReference>
<dbReference type="Gene3D" id="1.25.40.650">
    <property type="match status" value="1"/>
</dbReference>
<keyword evidence="1" id="KW-0472">Membrane</keyword>
<evidence type="ECO:0000313" key="2">
    <source>
        <dbReference type="EMBL" id="AKO54186.1"/>
    </source>
</evidence>
<dbReference type="PATRIC" id="fig|330734.3.peg.856"/>
<dbReference type="Gene3D" id="3.40.50.2300">
    <property type="match status" value="2"/>
</dbReference>
<keyword evidence="2" id="KW-0449">Lipoprotein</keyword>
<dbReference type="AlphaFoldDB" id="A0A0H4I533"/>
<dbReference type="GO" id="GO:0031241">
    <property type="term" value="C:periplasmic side of cell outer membrane"/>
    <property type="evidence" value="ECO:0007669"/>
    <property type="project" value="TreeGrafter"/>
</dbReference>
<protein>
    <submittedName>
        <fullName evidence="2">LppC family lipoprotein</fullName>
    </submittedName>
</protein>
<keyword evidence="3" id="KW-1185">Reference proteome</keyword>
<proteinExistence type="predicted"/>
<dbReference type="SUPFAM" id="SSF53822">
    <property type="entry name" value="Periplasmic binding protein-like I"/>
    <property type="match status" value="1"/>
</dbReference>
<dbReference type="EMBL" id="CP011494">
    <property type="protein sequence ID" value="AKO54186.1"/>
    <property type="molecule type" value="Genomic_DNA"/>
</dbReference>
<dbReference type="InterPro" id="IPR028082">
    <property type="entry name" value="Peripla_BP_I"/>
</dbReference>
<dbReference type="Proteomes" id="UP000036406">
    <property type="component" value="Chromosome"/>
</dbReference>
<name>A0A0H4I533_9GAMM</name>
<accession>A0A0H4I533</accession>
<dbReference type="InterPro" id="IPR007443">
    <property type="entry name" value="LpoA"/>
</dbReference>
<organism evidence="2 3">
    <name type="scientific">Marinobacter psychrophilus</name>
    <dbReference type="NCBI Taxonomy" id="330734"/>
    <lineage>
        <taxon>Bacteria</taxon>
        <taxon>Pseudomonadati</taxon>
        <taxon>Pseudomonadota</taxon>
        <taxon>Gammaproteobacteria</taxon>
        <taxon>Pseudomonadales</taxon>
        <taxon>Marinobacteraceae</taxon>
        <taxon>Marinobacter</taxon>
    </lineage>
</organism>
<dbReference type="PANTHER" id="PTHR38038:SF1">
    <property type="entry name" value="PENICILLIN-BINDING PROTEIN ACTIVATOR LPOA"/>
    <property type="match status" value="1"/>
</dbReference>
<sequence length="653" mass="70882">MPELLNFAGFSSKLNHPEHAEPAMTNKRLAHPAIAGLLAAILLTAGCAGVDLQSQVVSTPAQALELASQERNQDTAQRYLLRIASRFQQQGDHQGARKLLQSEQLAQPLPELASQKRLLAMNGAVTLKDQTWAQQITANLSTDSFMEVTPELLNRAGNLQAQTLALVGNPLEAAKTLIALTQADSSANAQPLHDRIWQLLKTISNIQLSSADSREIGYEAQGWLELATQVRSPGTGFDEQGRTIRRWQSNWPGHPAAQLLPSELKLIAGLAASRPEQIVLALPLNGPLTTAGKAIRDGFLAAYFSDTSVDREATRIRVVDSKQKPFGELYQELAKQPVDLLVGPLDKDALAELGKLPSLPLQTLALNYLPPSVTAPAGLYQFGLSAEDEARQIADRLDAEGLKRILVIIPSGEWGNRVEAALIEQMAKHSGRIIGIQRFLREDNLRAVTADLLGINTSRDRAIDVERTIGLNIEFEARRRQDAQAIVMVAEPDTARQLNPLFAFYFAGDLPVYAPSIVYAGTPAPGRDRDLNGVIFTDIPWVLDEKNSLRDEAGSQLPGATRGQLGRLFAMGADAWHLSKRLPLLKQVPGATIDGQTGVLTMTPSGSIRRYQRWARFSSGSVELLPAIPDSLPKTETNVSLPQARPAIAGGAL</sequence>
<reference evidence="2 3" key="1">
    <citation type="submission" date="2015-05" db="EMBL/GenBank/DDBJ databases">
        <title>Complete genome of Marinobacter psychrophilus strain 20041T isolated from sea-ice of the Canadian Basin.</title>
        <authorList>
            <person name="Song L."/>
            <person name="Ren L."/>
            <person name="Yu Y."/>
            <person name="Wang X."/>
        </authorList>
    </citation>
    <scope>NUCLEOTIDE SEQUENCE [LARGE SCALE GENOMIC DNA]</scope>
    <source>
        <strain evidence="2 3">20041</strain>
    </source>
</reference>
<dbReference type="STRING" id="330734.ABA45_04000"/>
<dbReference type="KEGG" id="mpq:ABA45_04000"/>
<dbReference type="GO" id="GO:0030234">
    <property type="term" value="F:enzyme regulator activity"/>
    <property type="evidence" value="ECO:0007669"/>
    <property type="project" value="TreeGrafter"/>
</dbReference>
<dbReference type="GO" id="GO:0009252">
    <property type="term" value="P:peptidoglycan biosynthetic process"/>
    <property type="evidence" value="ECO:0007669"/>
    <property type="project" value="TreeGrafter"/>
</dbReference>
<evidence type="ECO:0000313" key="3">
    <source>
        <dbReference type="Proteomes" id="UP000036406"/>
    </source>
</evidence>
<dbReference type="Pfam" id="PF04348">
    <property type="entry name" value="LppC"/>
    <property type="match status" value="1"/>
</dbReference>